<organism evidence="1">
    <name type="scientific">Trichophyton rubrum CBS 288.86</name>
    <dbReference type="NCBI Taxonomy" id="1215330"/>
    <lineage>
        <taxon>Eukaryota</taxon>
        <taxon>Fungi</taxon>
        <taxon>Dikarya</taxon>
        <taxon>Ascomycota</taxon>
        <taxon>Pezizomycotina</taxon>
        <taxon>Eurotiomycetes</taxon>
        <taxon>Eurotiomycetidae</taxon>
        <taxon>Onygenales</taxon>
        <taxon>Arthrodermataceae</taxon>
        <taxon>Trichophyton</taxon>
    </lineage>
</organism>
<dbReference type="AlphaFoldDB" id="A0A022W577"/>
<dbReference type="EMBL" id="KK207815">
    <property type="protein sequence ID" value="EZF53570.1"/>
    <property type="molecule type" value="Genomic_DNA"/>
</dbReference>
<dbReference type="HOGENOM" id="CLU_194704_0_0_1"/>
<reference evidence="1" key="1">
    <citation type="submission" date="2014-02" db="EMBL/GenBank/DDBJ databases">
        <title>The Genome Sequence of Trichophyton rubrum (morphotype fischeri) CBS 288.86.</title>
        <authorList>
            <consortium name="The Broad Institute Genomics Platform"/>
            <person name="Cuomo C.A."/>
            <person name="White T.C."/>
            <person name="Graser Y."/>
            <person name="Martinez-Rossi N."/>
            <person name="Heitman J."/>
            <person name="Young S.K."/>
            <person name="Zeng Q."/>
            <person name="Gargeya S."/>
            <person name="Abouelleil A."/>
            <person name="Alvarado L."/>
            <person name="Chapman S.B."/>
            <person name="Gainer-Dewar J."/>
            <person name="Goldberg J."/>
            <person name="Griggs A."/>
            <person name="Gujja S."/>
            <person name="Hansen M."/>
            <person name="Howarth C."/>
            <person name="Imamovic A."/>
            <person name="Larimer J."/>
            <person name="Martinez D."/>
            <person name="Murphy C."/>
            <person name="Pearson M.D."/>
            <person name="Persinoti G."/>
            <person name="Poon T."/>
            <person name="Priest M."/>
            <person name="Roberts A.D."/>
            <person name="Saif S."/>
            <person name="Shea T.D."/>
            <person name="Sykes S.N."/>
            <person name="Wortman J."/>
            <person name="Nusbaum C."/>
            <person name="Birren B."/>
        </authorList>
    </citation>
    <scope>NUCLEOTIDE SEQUENCE [LARGE SCALE GENOMIC DNA]</scope>
    <source>
        <strain evidence="1">CBS 288.86</strain>
    </source>
</reference>
<proteinExistence type="predicted"/>
<accession>A0A022W577</accession>
<dbReference type="Proteomes" id="UP000023758">
    <property type="component" value="Unassembled WGS sequence"/>
</dbReference>
<evidence type="ECO:0000313" key="1">
    <source>
        <dbReference type="EMBL" id="EZF53570.1"/>
    </source>
</evidence>
<name>A0A022W577_TRIRU</name>
<sequence>MIIERRRWGRSVDEHRSVLRTAHAHASQSAWYQGGPAEGGSGMLNLKLKRSPGGYELRAIKAMLGRMR</sequence>
<gene>
    <name evidence="1" type="ORF">H103_03550</name>
</gene>
<dbReference type="OrthoDB" id="4168308at2759"/>
<protein>
    <submittedName>
        <fullName evidence="1">Uncharacterized protein</fullName>
    </submittedName>
</protein>